<accession>A0A926DSA7</accession>
<dbReference type="GO" id="GO:0005829">
    <property type="term" value="C:cytosol"/>
    <property type="evidence" value="ECO:0007669"/>
    <property type="project" value="TreeGrafter"/>
</dbReference>
<keyword evidence="5" id="KW-1185">Reference proteome</keyword>
<dbReference type="Gene3D" id="3.40.1170.60">
    <property type="match status" value="1"/>
</dbReference>
<keyword evidence="2" id="KW-0548">Nucleotidyltransferase</keyword>
<dbReference type="Gene3D" id="1.10.150.20">
    <property type="entry name" value="5' to 3' exonuclease, C-terminal subdomain"/>
    <property type="match status" value="1"/>
</dbReference>
<protein>
    <recommendedName>
        <fullName evidence="2">DNA polymerase IV</fullName>
        <shortName evidence="2">Pol IV</shortName>
        <ecNumber evidence="2">2.7.7.7</ecNumber>
    </recommendedName>
</protein>
<proteinExistence type="inferred from homology"/>
<dbReference type="InterPro" id="IPR043502">
    <property type="entry name" value="DNA/RNA_pol_sf"/>
</dbReference>
<keyword evidence="2" id="KW-0515">Mutator protein</keyword>
<gene>
    <name evidence="2" type="primary">dinB</name>
    <name evidence="4" type="ORF">H8730_12435</name>
</gene>
<comment type="subunit">
    <text evidence="2">Monomer.</text>
</comment>
<keyword evidence="2" id="KW-0239">DNA-directed DNA polymerase</keyword>
<organism evidence="4 5">
    <name type="scientific">Bianquea renquensis</name>
    <dbReference type="NCBI Taxonomy" id="2763661"/>
    <lineage>
        <taxon>Bacteria</taxon>
        <taxon>Bacillati</taxon>
        <taxon>Bacillota</taxon>
        <taxon>Clostridia</taxon>
        <taxon>Eubacteriales</taxon>
        <taxon>Bianqueaceae</taxon>
        <taxon>Bianquea</taxon>
    </lineage>
</organism>
<comment type="cofactor">
    <cofactor evidence="2">
        <name>Mg(2+)</name>
        <dbReference type="ChEBI" id="CHEBI:18420"/>
    </cofactor>
    <text evidence="2">Binds 2 magnesium ions per subunit.</text>
</comment>
<comment type="similarity">
    <text evidence="1 2">Belongs to the DNA polymerase type-Y family.</text>
</comment>
<dbReference type="CDD" id="cd03586">
    <property type="entry name" value="PolY_Pol_IV_kappa"/>
    <property type="match status" value="1"/>
</dbReference>
<dbReference type="GO" id="GO:0003887">
    <property type="term" value="F:DNA-directed DNA polymerase activity"/>
    <property type="evidence" value="ECO:0007669"/>
    <property type="project" value="UniProtKB-UniRule"/>
</dbReference>
<dbReference type="AlphaFoldDB" id="A0A926DSA7"/>
<feature type="active site" evidence="2">
    <location>
        <position position="106"/>
    </location>
</feature>
<dbReference type="InterPro" id="IPR001126">
    <property type="entry name" value="UmuC"/>
</dbReference>
<keyword evidence="2" id="KW-0460">Magnesium</keyword>
<reference evidence="4" key="1">
    <citation type="submission" date="2020-08" db="EMBL/GenBank/DDBJ databases">
        <title>Genome public.</title>
        <authorList>
            <person name="Liu C."/>
            <person name="Sun Q."/>
        </authorList>
    </citation>
    <scope>NUCLEOTIDE SEQUENCE</scope>
    <source>
        <strain evidence="4">NSJ-32</strain>
    </source>
</reference>
<comment type="catalytic activity">
    <reaction evidence="2">
        <text>DNA(n) + a 2'-deoxyribonucleoside 5'-triphosphate = DNA(n+1) + diphosphate</text>
        <dbReference type="Rhea" id="RHEA:22508"/>
        <dbReference type="Rhea" id="RHEA-COMP:17339"/>
        <dbReference type="Rhea" id="RHEA-COMP:17340"/>
        <dbReference type="ChEBI" id="CHEBI:33019"/>
        <dbReference type="ChEBI" id="CHEBI:61560"/>
        <dbReference type="ChEBI" id="CHEBI:173112"/>
        <dbReference type="EC" id="2.7.7.7"/>
    </reaction>
</comment>
<dbReference type="InterPro" id="IPR043128">
    <property type="entry name" value="Rev_trsase/Diguanyl_cyclase"/>
</dbReference>
<feature type="binding site" evidence="2">
    <location>
        <position position="105"/>
    </location>
    <ligand>
        <name>Mg(2+)</name>
        <dbReference type="ChEBI" id="CHEBI:18420"/>
    </ligand>
</feature>
<dbReference type="InterPro" id="IPR022880">
    <property type="entry name" value="DNApol_IV"/>
</dbReference>
<keyword evidence="2" id="KW-0808">Transferase</keyword>
<dbReference type="GO" id="GO:0006261">
    <property type="term" value="P:DNA-templated DNA replication"/>
    <property type="evidence" value="ECO:0007669"/>
    <property type="project" value="UniProtKB-UniRule"/>
</dbReference>
<dbReference type="GO" id="GO:0003684">
    <property type="term" value="F:damaged DNA binding"/>
    <property type="evidence" value="ECO:0007669"/>
    <property type="project" value="InterPro"/>
</dbReference>
<dbReference type="Gene3D" id="3.30.1490.100">
    <property type="entry name" value="DNA polymerase, Y-family, little finger domain"/>
    <property type="match status" value="1"/>
</dbReference>
<dbReference type="InterPro" id="IPR036775">
    <property type="entry name" value="DNA_pol_Y-fam_lit_finger_sf"/>
</dbReference>
<feature type="domain" description="UmuC" evidence="3">
    <location>
        <begin position="5"/>
        <end position="187"/>
    </location>
</feature>
<dbReference type="Pfam" id="PF11799">
    <property type="entry name" value="IMS_C"/>
    <property type="match status" value="1"/>
</dbReference>
<feature type="site" description="Substrate discrimination" evidence="2">
    <location>
        <position position="14"/>
    </location>
</feature>
<comment type="subcellular location">
    <subcellularLocation>
        <location evidence="2">Cytoplasm</location>
    </subcellularLocation>
</comment>
<dbReference type="SUPFAM" id="SSF100879">
    <property type="entry name" value="Lesion bypass DNA polymerase (Y-family), little finger domain"/>
    <property type="match status" value="1"/>
</dbReference>
<dbReference type="Gene3D" id="3.30.70.270">
    <property type="match status" value="1"/>
</dbReference>
<evidence type="ECO:0000313" key="5">
    <source>
        <dbReference type="Proteomes" id="UP000657006"/>
    </source>
</evidence>
<sequence length="416" mass="46657">MQRVILHSDLNNFYASVECLYQPSLRGRPVAVVGDPQLRHGIVLAKNYIAKAFGVQTGQPLWMARQACPDIQFVTANYDRYLRYSHLVRQIYGRFTDQIESFGLDECWLDVTASTSLFGDGQTIAGKIRSLIRSELGVTASIGVSFNKIFAKLASDLKKPDATIYIPREQMSARIWPLPVETLLFVGPATQNKLRRHGILTIGQLANATPALLQSLLGRVGLRLQRWARGDDASPVAHEEAKAWIKSIGNSTTTPRDLVSDDDVKLTLYILCESVAARLRRHEFCCRTVQLWIRDAALISIERQKKLAQPGQTSQELFETAFSLYLEHGPNTPIRSLGVRACDLESTGPRQLSLLPDQIYLEKQSLLEQSIDNLRHRFGHSCIQRGIMLTDSGLSALNPESDHVIHPESFYRHRAG</sequence>
<name>A0A926DSA7_9FIRM</name>
<dbReference type="HAMAP" id="MF_01113">
    <property type="entry name" value="DNApol_IV"/>
    <property type="match status" value="1"/>
</dbReference>
<evidence type="ECO:0000313" key="4">
    <source>
        <dbReference type="EMBL" id="MBC8544345.1"/>
    </source>
</evidence>
<keyword evidence="2" id="KW-0234">DNA repair</keyword>
<keyword evidence="2" id="KW-0479">Metal-binding</keyword>
<dbReference type="PANTHER" id="PTHR11076:SF33">
    <property type="entry name" value="DNA POLYMERASE KAPPA"/>
    <property type="match status" value="1"/>
</dbReference>
<dbReference type="RefSeq" id="WP_177720230.1">
    <property type="nucleotide sequence ID" value="NZ_JACRSQ010000020.1"/>
</dbReference>
<dbReference type="SUPFAM" id="SSF56672">
    <property type="entry name" value="DNA/RNA polymerases"/>
    <property type="match status" value="1"/>
</dbReference>
<dbReference type="InterPro" id="IPR050116">
    <property type="entry name" value="DNA_polymerase-Y"/>
</dbReference>
<evidence type="ECO:0000256" key="1">
    <source>
        <dbReference type="ARBA" id="ARBA00010945"/>
    </source>
</evidence>
<dbReference type="Proteomes" id="UP000657006">
    <property type="component" value="Unassembled WGS sequence"/>
</dbReference>
<keyword evidence="2" id="KW-0227">DNA damage</keyword>
<evidence type="ECO:0000256" key="2">
    <source>
        <dbReference type="HAMAP-Rule" id="MF_01113"/>
    </source>
</evidence>
<dbReference type="EMBL" id="JACRSQ010000020">
    <property type="protein sequence ID" value="MBC8544345.1"/>
    <property type="molecule type" value="Genomic_DNA"/>
</dbReference>
<dbReference type="EC" id="2.7.7.7" evidence="2"/>
<dbReference type="PANTHER" id="PTHR11076">
    <property type="entry name" value="DNA REPAIR POLYMERASE UMUC / TRANSFERASE FAMILY MEMBER"/>
    <property type="match status" value="1"/>
</dbReference>
<evidence type="ECO:0000259" key="3">
    <source>
        <dbReference type="PROSITE" id="PS50173"/>
    </source>
</evidence>
<comment type="caution">
    <text evidence="4">The sequence shown here is derived from an EMBL/GenBank/DDBJ whole genome shotgun (WGS) entry which is preliminary data.</text>
</comment>
<keyword evidence="2" id="KW-0235">DNA replication</keyword>
<dbReference type="GO" id="GO:0000287">
    <property type="term" value="F:magnesium ion binding"/>
    <property type="evidence" value="ECO:0007669"/>
    <property type="project" value="UniProtKB-UniRule"/>
</dbReference>
<comment type="function">
    <text evidence="2">Poorly processive, error-prone DNA polymerase involved in untargeted mutagenesis. Copies undamaged DNA at stalled replication forks, which arise in vivo from mismatched or misaligned primer ends. These misaligned primers can be extended by PolIV. Exhibits no 3'-5' exonuclease (proofreading) activity. May be involved in translesional synthesis, in conjunction with the beta clamp from PolIII.</text>
</comment>
<dbReference type="Pfam" id="PF00817">
    <property type="entry name" value="IMS"/>
    <property type="match status" value="1"/>
</dbReference>
<dbReference type="GO" id="GO:0009432">
    <property type="term" value="P:SOS response"/>
    <property type="evidence" value="ECO:0007669"/>
    <property type="project" value="TreeGrafter"/>
</dbReference>
<dbReference type="GO" id="GO:0042276">
    <property type="term" value="P:error-prone translesion synthesis"/>
    <property type="evidence" value="ECO:0007669"/>
    <property type="project" value="TreeGrafter"/>
</dbReference>
<dbReference type="PROSITE" id="PS50173">
    <property type="entry name" value="UMUC"/>
    <property type="match status" value="1"/>
</dbReference>
<keyword evidence="2" id="KW-0963">Cytoplasm</keyword>
<keyword evidence="2" id="KW-0238">DNA-binding</keyword>
<dbReference type="InterPro" id="IPR017961">
    <property type="entry name" value="DNA_pol_Y-fam_little_finger"/>
</dbReference>
<feature type="binding site" evidence="2">
    <location>
        <position position="9"/>
    </location>
    <ligand>
        <name>Mg(2+)</name>
        <dbReference type="ChEBI" id="CHEBI:18420"/>
    </ligand>
</feature>
<dbReference type="GO" id="GO:0006281">
    <property type="term" value="P:DNA repair"/>
    <property type="evidence" value="ECO:0007669"/>
    <property type="project" value="UniProtKB-UniRule"/>
</dbReference>